<name>A0A383A127_9ZZZZ</name>
<organism evidence="3">
    <name type="scientific">marine metagenome</name>
    <dbReference type="NCBI Taxonomy" id="408172"/>
    <lineage>
        <taxon>unclassified sequences</taxon>
        <taxon>metagenomes</taxon>
        <taxon>ecological metagenomes</taxon>
    </lineage>
</organism>
<evidence type="ECO:0000313" key="3">
    <source>
        <dbReference type="EMBL" id="SVE01279.1"/>
    </source>
</evidence>
<evidence type="ECO:0000256" key="1">
    <source>
        <dbReference type="SAM" id="MobiDB-lite"/>
    </source>
</evidence>
<sequence>MDDETHTEAAVKNQRNFIIGMVVFGVVLAFFPRDKSKSVTTNFTAPAETTAKARLEFQRERALVSQQKHDGRSTTSRNPAKLRIEPKITLPNEENTDVTESPLFPVYSYHWGREAIPELRDFSKWADEYAKSPRRSKELISEG</sequence>
<keyword evidence="2" id="KW-0472">Membrane</keyword>
<accession>A0A383A127</accession>
<keyword evidence="2" id="KW-0812">Transmembrane</keyword>
<dbReference type="AlphaFoldDB" id="A0A383A127"/>
<protein>
    <submittedName>
        <fullName evidence="3">Uncharacterized protein</fullName>
    </submittedName>
</protein>
<dbReference type="EMBL" id="UINC01188187">
    <property type="protein sequence ID" value="SVE01279.1"/>
    <property type="molecule type" value="Genomic_DNA"/>
</dbReference>
<reference evidence="3" key="1">
    <citation type="submission" date="2018-05" db="EMBL/GenBank/DDBJ databases">
        <authorList>
            <person name="Lanie J.A."/>
            <person name="Ng W.-L."/>
            <person name="Kazmierczak K.M."/>
            <person name="Andrzejewski T.M."/>
            <person name="Davidsen T.M."/>
            <person name="Wayne K.J."/>
            <person name="Tettelin H."/>
            <person name="Glass J.I."/>
            <person name="Rusch D."/>
            <person name="Podicherti R."/>
            <person name="Tsui H.-C.T."/>
            <person name="Winkler M.E."/>
        </authorList>
    </citation>
    <scope>NUCLEOTIDE SEQUENCE</scope>
</reference>
<feature type="transmembrane region" description="Helical" evidence="2">
    <location>
        <begin position="15"/>
        <end position="31"/>
    </location>
</feature>
<feature type="compositionally biased region" description="Basic and acidic residues" evidence="1">
    <location>
        <begin position="62"/>
        <end position="72"/>
    </location>
</feature>
<keyword evidence="2" id="KW-1133">Transmembrane helix</keyword>
<feature type="non-terminal residue" evidence="3">
    <location>
        <position position="143"/>
    </location>
</feature>
<proteinExistence type="predicted"/>
<gene>
    <name evidence="3" type="ORF">METZ01_LOCUS454133</name>
</gene>
<evidence type="ECO:0000256" key="2">
    <source>
        <dbReference type="SAM" id="Phobius"/>
    </source>
</evidence>
<feature type="region of interest" description="Disordered" evidence="1">
    <location>
        <begin position="62"/>
        <end position="96"/>
    </location>
</feature>